<keyword evidence="6" id="KW-1185">Reference proteome</keyword>
<dbReference type="GO" id="GO:0008757">
    <property type="term" value="F:S-adenosylmethionine-dependent methyltransferase activity"/>
    <property type="evidence" value="ECO:0007669"/>
    <property type="project" value="InterPro"/>
</dbReference>
<dbReference type="InterPro" id="IPR013216">
    <property type="entry name" value="Methyltransf_11"/>
</dbReference>
<dbReference type="CDD" id="cd02440">
    <property type="entry name" value="AdoMet_MTases"/>
    <property type="match status" value="1"/>
</dbReference>
<evidence type="ECO:0000256" key="3">
    <source>
        <dbReference type="ARBA" id="ARBA00022679"/>
    </source>
</evidence>
<evidence type="ECO:0000259" key="4">
    <source>
        <dbReference type="Pfam" id="PF08241"/>
    </source>
</evidence>
<dbReference type="GO" id="GO:0032259">
    <property type="term" value="P:methylation"/>
    <property type="evidence" value="ECO:0007669"/>
    <property type="project" value="UniProtKB-KW"/>
</dbReference>
<dbReference type="InterPro" id="IPR051052">
    <property type="entry name" value="Diverse_substrate_MTase"/>
</dbReference>
<evidence type="ECO:0000256" key="1">
    <source>
        <dbReference type="ARBA" id="ARBA00008361"/>
    </source>
</evidence>
<proteinExistence type="inferred from homology"/>
<sequence>MIRNPFQSADGAARYAAGRPYLHPLFMEQLRPLLSGCELGADVACGTGLGSVALAEVVGQVVAFDASAAMLAHAAPHPRVVYALAPAEALPLPDACLDVLSVAQGIHWFDRPRFFAEARRTLKPGGVLFVYDMFFLAHLEGQPAFTDWMHQQYGVRYPPPPRWPYKLDAAQAQAEDFSFVEGQFDHVVPFSRPQVVAYLMTHSNTVAVSDEGRETPQEIATWLGSNIARFLPDGAVGQFMFGGLWRALKRLV</sequence>
<dbReference type="Pfam" id="PF08241">
    <property type="entry name" value="Methyltransf_11"/>
    <property type="match status" value="1"/>
</dbReference>
<evidence type="ECO:0000256" key="2">
    <source>
        <dbReference type="ARBA" id="ARBA00022603"/>
    </source>
</evidence>
<comment type="caution">
    <text evidence="5">The sequence shown here is derived from an EMBL/GenBank/DDBJ whole genome shotgun (WGS) entry which is preliminary data.</text>
</comment>
<name>A0A918C5S7_9DEIO</name>
<dbReference type="PANTHER" id="PTHR44942">
    <property type="entry name" value="METHYLTRANSF_11 DOMAIN-CONTAINING PROTEIN"/>
    <property type="match status" value="1"/>
</dbReference>
<reference evidence="5" key="2">
    <citation type="submission" date="2020-09" db="EMBL/GenBank/DDBJ databases">
        <authorList>
            <person name="Sun Q."/>
            <person name="Ohkuma M."/>
        </authorList>
    </citation>
    <scope>NUCLEOTIDE SEQUENCE</scope>
    <source>
        <strain evidence="5">JCM 31311</strain>
    </source>
</reference>
<gene>
    <name evidence="5" type="ORF">GCM10008957_21350</name>
</gene>
<evidence type="ECO:0000313" key="5">
    <source>
        <dbReference type="EMBL" id="GGR08343.1"/>
    </source>
</evidence>
<keyword evidence="3" id="KW-0808">Transferase</keyword>
<organism evidence="5 6">
    <name type="scientific">Deinococcus ruber</name>
    <dbReference type="NCBI Taxonomy" id="1848197"/>
    <lineage>
        <taxon>Bacteria</taxon>
        <taxon>Thermotogati</taxon>
        <taxon>Deinococcota</taxon>
        <taxon>Deinococci</taxon>
        <taxon>Deinococcales</taxon>
        <taxon>Deinococcaceae</taxon>
        <taxon>Deinococcus</taxon>
    </lineage>
</organism>
<accession>A0A918C5S7</accession>
<dbReference type="PANTHER" id="PTHR44942:SF4">
    <property type="entry name" value="METHYLTRANSFERASE TYPE 11 DOMAIN-CONTAINING PROTEIN"/>
    <property type="match status" value="1"/>
</dbReference>
<dbReference type="AlphaFoldDB" id="A0A918C5S7"/>
<dbReference type="InterPro" id="IPR029063">
    <property type="entry name" value="SAM-dependent_MTases_sf"/>
</dbReference>
<dbReference type="RefSeq" id="WP_189090173.1">
    <property type="nucleotide sequence ID" value="NZ_BMQL01000010.1"/>
</dbReference>
<dbReference type="Proteomes" id="UP000603865">
    <property type="component" value="Unassembled WGS sequence"/>
</dbReference>
<protein>
    <submittedName>
        <fullName evidence="5">Methyltransferase type 11</fullName>
    </submittedName>
</protein>
<keyword evidence="2 5" id="KW-0489">Methyltransferase</keyword>
<dbReference type="Gene3D" id="3.40.50.150">
    <property type="entry name" value="Vaccinia Virus protein VP39"/>
    <property type="match status" value="1"/>
</dbReference>
<evidence type="ECO:0000313" key="6">
    <source>
        <dbReference type="Proteomes" id="UP000603865"/>
    </source>
</evidence>
<feature type="domain" description="Methyltransferase type 11" evidence="4">
    <location>
        <begin position="42"/>
        <end position="130"/>
    </location>
</feature>
<comment type="similarity">
    <text evidence="1">Belongs to the methyltransferase superfamily.</text>
</comment>
<dbReference type="EMBL" id="BMQL01000010">
    <property type="protein sequence ID" value="GGR08343.1"/>
    <property type="molecule type" value="Genomic_DNA"/>
</dbReference>
<dbReference type="SUPFAM" id="SSF53335">
    <property type="entry name" value="S-adenosyl-L-methionine-dependent methyltransferases"/>
    <property type="match status" value="1"/>
</dbReference>
<reference evidence="5" key="1">
    <citation type="journal article" date="2014" name="Int. J. Syst. Evol. Microbiol.">
        <title>Complete genome sequence of Corynebacterium casei LMG S-19264T (=DSM 44701T), isolated from a smear-ripened cheese.</title>
        <authorList>
            <consortium name="US DOE Joint Genome Institute (JGI-PGF)"/>
            <person name="Walter F."/>
            <person name="Albersmeier A."/>
            <person name="Kalinowski J."/>
            <person name="Ruckert C."/>
        </authorList>
    </citation>
    <scope>NUCLEOTIDE SEQUENCE</scope>
    <source>
        <strain evidence="5">JCM 31311</strain>
    </source>
</reference>